<dbReference type="InterPro" id="IPR035979">
    <property type="entry name" value="RBD_domain_sf"/>
</dbReference>
<evidence type="ECO:0000313" key="2">
    <source>
        <dbReference type="Proteomes" id="UP001280121"/>
    </source>
</evidence>
<dbReference type="Gene3D" id="3.60.10.10">
    <property type="entry name" value="Endonuclease/exonuclease/phosphatase"/>
    <property type="match status" value="1"/>
</dbReference>
<evidence type="ECO:0000313" key="1">
    <source>
        <dbReference type="EMBL" id="KAK2654787.1"/>
    </source>
</evidence>
<dbReference type="InterPro" id="IPR012677">
    <property type="entry name" value="Nucleotide-bd_a/b_plait_sf"/>
</dbReference>
<dbReference type="GO" id="GO:0003676">
    <property type="term" value="F:nucleic acid binding"/>
    <property type="evidence" value="ECO:0007669"/>
    <property type="project" value="InterPro"/>
</dbReference>
<protein>
    <recommendedName>
        <fullName evidence="3">RRM domain-containing protein</fullName>
    </recommendedName>
</protein>
<keyword evidence="2" id="KW-1185">Reference proteome</keyword>
<reference evidence="1" key="1">
    <citation type="journal article" date="2023" name="Plant J.">
        <title>Genome sequences and population genomics provide insights into the demographic history, inbreeding, and mutation load of two 'living fossil' tree species of Dipteronia.</title>
        <authorList>
            <person name="Feng Y."/>
            <person name="Comes H.P."/>
            <person name="Chen J."/>
            <person name="Zhu S."/>
            <person name="Lu R."/>
            <person name="Zhang X."/>
            <person name="Li P."/>
            <person name="Qiu J."/>
            <person name="Olsen K.M."/>
            <person name="Qiu Y."/>
        </authorList>
    </citation>
    <scope>NUCLEOTIDE SEQUENCE</scope>
    <source>
        <strain evidence="1">KIB01</strain>
    </source>
</reference>
<gene>
    <name evidence="1" type="ORF">Ddye_014643</name>
</gene>
<evidence type="ECO:0008006" key="3">
    <source>
        <dbReference type="Google" id="ProtNLM"/>
    </source>
</evidence>
<organism evidence="1 2">
    <name type="scientific">Dipteronia dyeriana</name>
    <dbReference type="NCBI Taxonomy" id="168575"/>
    <lineage>
        <taxon>Eukaryota</taxon>
        <taxon>Viridiplantae</taxon>
        <taxon>Streptophyta</taxon>
        <taxon>Embryophyta</taxon>
        <taxon>Tracheophyta</taxon>
        <taxon>Spermatophyta</taxon>
        <taxon>Magnoliopsida</taxon>
        <taxon>eudicotyledons</taxon>
        <taxon>Gunneridae</taxon>
        <taxon>Pentapetalae</taxon>
        <taxon>rosids</taxon>
        <taxon>malvids</taxon>
        <taxon>Sapindales</taxon>
        <taxon>Sapindaceae</taxon>
        <taxon>Hippocastanoideae</taxon>
        <taxon>Acereae</taxon>
        <taxon>Dipteronia</taxon>
    </lineage>
</organism>
<comment type="caution">
    <text evidence="1">The sequence shown here is derived from an EMBL/GenBank/DDBJ whole genome shotgun (WGS) entry which is preliminary data.</text>
</comment>
<dbReference type="PANTHER" id="PTHR33710">
    <property type="entry name" value="BNAC02G09200D PROTEIN"/>
    <property type="match status" value="1"/>
</dbReference>
<dbReference type="PANTHER" id="PTHR33710:SF64">
    <property type="entry name" value="ENDONUCLEASE_EXONUCLEASE_PHOSPHATASE DOMAIN-CONTAINING PROTEIN"/>
    <property type="match status" value="1"/>
</dbReference>
<dbReference type="SUPFAM" id="SSF56219">
    <property type="entry name" value="DNase I-like"/>
    <property type="match status" value="1"/>
</dbReference>
<name>A0AAD9X8P2_9ROSI</name>
<proteinExistence type="predicted"/>
<dbReference type="SUPFAM" id="SSF54928">
    <property type="entry name" value="RNA-binding domain, RBD"/>
    <property type="match status" value="1"/>
</dbReference>
<dbReference type="AlphaFoldDB" id="A0AAD9X8P2"/>
<accession>A0AAD9X8P2</accession>
<dbReference type="Proteomes" id="UP001280121">
    <property type="component" value="Unassembled WGS sequence"/>
</dbReference>
<sequence length="534" mass="61175">MWSVSGEFSKFSVERDVFLSTKNISRRSRYAFIRFKTKEEALKVAGSIQGMHVYGWPISARLAEYNWNSRRSEGKQRARKLGRQVGELLWVDNETSARLRLDRGKLLILIPQACEGFSDIHVDIKEASFLVKMEIDPSPVTLTWLNRFLDLEEFKLQESLSNSSKNHQLLSGVEFQEDRVIDAGYGRRQPFDMTKKSKINRLSDMPSLIDKFSIPKSTRFQNVMVGGTVADGDKGQLSSHSYGSIYNDEIKDSRNQNRCDFGKSFDSNTLSQVETLVDISFTTPNRRKIGKRNHAMKTRNLKATDSRADWAVDKNDGGNRFGIGMKKWQKSLKHVLLLASILKGKDLVFCNVYAPDIERDRVDLWELILRAQVSFLMPWCIEGDFNTVLRTEERKCGRINLSSIDSSNAFILRAKVINILMKGISFMWFNNREHASWAHLDRFLISPWILSWLLKISQSGLPRSILDHNAILLGEPREDWGPSPIRFYNDWMEEDGLINQAKAGWINCKVTGTVGFVLSLELNLLKDTSKITCI</sequence>
<dbReference type="CDD" id="cd00590">
    <property type="entry name" value="RRM_SF"/>
    <property type="match status" value="1"/>
</dbReference>
<dbReference type="InterPro" id="IPR036691">
    <property type="entry name" value="Endo/exonu/phosph_ase_sf"/>
</dbReference>
<dbReference type="Gene3D" id="3.30.70.330">
    <property type="match status" value="1"/>
</dbReference>
<dbReference type="EMBL" id="JANJYI010000004">
    <property type="protein sequence ID" value="KAK2654787.1"/>
    <property type="molecule type" value="Genomic_DNA"/>
</dbReference>